<feature type="chain" id="PRO_5026044956" description="Gliding motility-associated C-terminal domain-containing protein" evidence="1">
    <location>
        <begin position="23"/>
        <end position="519"/>
    </location>
</feature>
<dbReference type="Proteomes" id="UP000431264">
    <property type="component" value="Unassembled WGS sequence"/>
</dbReference>
<gene>
    <name evidence="2" type="ORF">GOQ30_15455</name>
</gene>
<name>A0A6I4IUL0_9FLAO</name>
<dbReference type="OrthoDB" id="678019at2"/>
<protein>
    <recommendedName>
        <fullName evidence="4">Gliding motility-associated C-terminal domain-containing protein</fullName>
    </recommendedName>
</protein>
<dbReference type="EMBL" id="WQLW01000013">
    <property type="protein sequence ID" value="MVO10570.1"/>
    <property type="molecule type" value="Genomic_DNA"/>
</dbReference>
<sequence length="519" mass="55935">MGSKSFKLLLFFSVLFAFNSNANNIAMNTKELLFQTPIIQNVRVPNYGLADPVNYCQSASNPTFTITFQVSNYANLSPSNQFQLFISNDGFVNPPEGIQISNPTISFVTNNGSTTGTYSATFSFPAQSYGNYRVRVKSTTLSSNATSQVISVYDIIFNAQIPLNVTNGNVIICSGSSFTISILENNNPNPSPLAYPYLTYVWRKKNGANFDIIPNETGPNLTVSAAGVYYVEVNYGPVCSSSASPNTFANSVQVTVTVASASDSLQINSQSGETEVCETIGVELYLQDSSGNLVANGSNITWYLNGTVIPNATTNTYTATQGGAYTASLNNGGSSCTISVPPSEAYVLEDITFNATLNVGTPYELELGGNVDAIVTTDAISPSFEWFLNGNVLAETSNTLNINAAGLYTVIVTENSGCVSTIELNLEVIDPSVDEIPNLISPNGDGVNEKFKVPYSLTSANNLNLEIYNSSGQQVFATENYQNTWPENIDEAFQAKAFFYYKMTKDSQVIKEGILTVIK</sequence>
<proteinExistence type="predicted"/>
<comment type="caution">
    <text evidence="2">The sequence shown here is derived from an EMBL/GenBank/DDBJ whole genome shotgun (WGS) entry which is preliminary data.</text>
</comment>
<dbReference type="InterPro" id="IPR013783">
    <property type="entry name" value="Ig-like_fold"/>
</dbReference>
<evidence type="ECO:0000313" key="3">
    <source>
        <dbReference type="Proteomes" id="UP000431264"/>
    </source>
</evidence>
<evidence type="ECO:0008006" key="4">
    <source>
        <dbReference type="Google" id="ProtNLM"/>
    </source>
</evidence>
<keyword evidence="3" id="KW-1185">Reference proteome</keyword>
<keyword evidence="1" id="KW-0732">Signal</keyword>
<organism evidence="2 3">
    <name type="scientific">Flavobacterium profundi</name>
    <dbReference type="NCBI Taxonomy" id="1774945"/>
    <lineage>
        <taxon>Bacteria</taxon>
        <taxon>Pseudomonadati</taxon>
        <taxon>Bacteroidota</taxon>
        <taxon>Flavobacteriia</taxon>
        <taxon>Flavobacteriales</taxon>
        <taxon>Flavobacteriaceae</taxon>
        <taxon>Flavobacterium</taxon>
    </lineage>
</organism>
<dbReference type="AlphaFoldDB" id="A0A6I4IUL0"/>
<evidence type="ECO:0000313" key="2">
    <source>
        <dbReference type="EMBL" id="MVO10570.1"/>
    </source>
</evidence>
<accession>A0A6I4IUL0</accession>
<reference evidence="3" key="1">
    <citation type="submission" date="2019-05" db="EMBL/GenBank/DDBJ databases">
        <title>Flavobacterium profundi sp. nov., isolated from a deep-sea seamount.</title>
        <authorList>
            <person name="Zhang D.-C."/>
        </authorList>
    </citation>
    <scope>NUCLEOTIDE SEQUENCE [LARGE SCALE GENOMIC DNA]</scope>
    <source>
        <strain evidence="3">TP390</strain>
    </source>
</reference>
<dbReference type="Gene3D" id="2.60.40.10">
    <property type="entry name" value="Immunoglobulins"/>
    <property type="match status" value="1"/>
</dbReference>
<dbReference type="Pfam" id="PF13585">
    <property type="entry name" value="CHU_C"/>
    <property type="match status" value="1"/>
</dbReference>
<evidence type="ECO:0000256" key="1">
    <source>
        <dbReference type="SAM" id="SignalP"/>
    </source>
</evidence>
<feature type="signal peptide" evidence="1">
    <location>
        <begin position="1"/>
        <end position="22"/>
    </location>
</feature>